<evidence type="ECO:0000313" key="1">
    <source>
        <dbReference type="EMBL" id="GIE16470.1"/>
    </source>
</evidence>
<gene>
    <name evidence="1" type="ORF">Afe05nite_83100</name>
</gene>
<evidence type="ECO:0000313" key="2">
    <source>
        <dbReference type="Proteomes" id="UP000598174"/>
    </source>
</evidence>
<name>A0A919ML54_9ACTN</name>
<sequence>MRTPEQAVFLQPSQIAANGFGGDVQLGGQFGDIHLSVPAGQRDDLMLSLLPIHRAPLVQINRGLFVTPEKRVARITIQAS</sequence>
<organism evidence="1 2">
    <name type="scientific">Paractinoplanes ferrugineus</name>
    <dbReference type="NCBI Taxonomy" id="113564"/>
    <lineage>
        <taxon>Bacteria</taxon>
        <taxon>Bacillati</taxon>
        <taxon>Actinomycetota</taxon>
        <taxon>Actinomycetes</taxon>
        <taxon>Micromonosporales</taxon>
        <taxon>Micromonosporaceae</taxon>
        <taxon>Paractinoplanes</taxon>
    </lineage>
</organism>
<dbReference type="Proteomes" id="UP000598174">
    <property type="component" value="Unassembled WGS sequence"/>
</dbReference>
<dbReference type="EMBL" id="BOMM01000088">
    <property type="protein sequence ID" value="GIE16470.1"/>
    <property type="molecule type" value="Genomic_DNA"/>
</dbReference>
<dbReference type="AlphaFoldDB" id="A0A919ML54"/>
<reference evidence="1" key="1">
    <citation type="submission" date="2021-01" db="EMBL/GenBank/DDBJ databases">
        <title>Whole genome shotgun sequence of Actinoplanes ferrugineus NBRC 15555.</title>
        <authorList>
            <person name="Komaki H."/>
            <person name="Tamura T."/>
        </authorList>
    </citation>
    <scope>NUCLEOTIDE SEQUENCE</scope>
    <source>
        <strain evidence="1">NBRC 15555</strain>
    </source>
</reference>
<keyword evidence="2" id="KW-1185">Reference proteome</keyword>
<protein>
    <submittedName>
        <fullName evidence="1">Uncharacterized protein</fullName>
    </submittedName>
</protein>
<proteinExistence type="predicted"/>
<accession>A0A919ML54</accession>
<comment type="caution">
    <text evidence="1">The sequence shown here is derived from an EMBL/GenBank/DDBJ whole genome shotgun (WGS) entry which is preliminary data.</text>
</comment>